<name>Q5BCE0_EMENI</name>
<keyword evidence="3" id="KW-1185">Reference proteome</keyword>
<dbReference type="EMBL" id="BN001307">
    <property type="protein sequence ID" value="CBF85568.1"/>
    <property type="molecule type" value="Genomic_DNA"/>
</dbReference>
<dbReference type="STRING" id="227321.Q5BCE0"/>
<feature type="region of interest" description="Disordered" evidence="1">
    <location>
        <begin position="197"/>
        <end position="219"/>
    </location>
</feature>
<reference evidence="3" key="1">
    <citation type="journal article" date="2005" name="Nature">
        <title>Sequencing of Aspergillus nidulans and comparative analysis with A. fumigatus and A. oryzae.</title>
        <authorList>
            <person name="Galagan J.E."/>
            <person name="Calvo S.E."/>
            <person name="Cuomo C."/>
            <person name="Ma L.J."/>
            <person name="Wortman J.R."/>
            <person name="Batzoglou S."/>
            <person name="Lee S.I."/>
            <person name="Basturkmen M."/>
            <person name="Spevak C.C."/>
            <person name="Clutterbuck J."/>
            <person name="Kapitonov V."/>
            <person name="Jurka J."/>
            <person name="Scazzocchio C."/>
            <person name="Farman M."/>
            <person name="Butler J."/>
            <person name="Purcell S."/>
            <person name="Harris S."/>
            <person name="Braus G.H."/>
            <person name="Draht O."/>
            <person name="Busch S."/>
            <person name="D'Enfert C."/>
            <person name="Bouchier C."/>
            <person name="Goldman G.H."/>
            <person name="Bell-Pedersen D."/>
            <person name="Griffiths-Jones S."/>
            <person name="Doonan J.H."/>
            <person name="Yu J."/>
            <person name="Vienken K."/>
            <person name="Pain A."/>
            <person name="Freitag M."/>
            <person name="Selker E.U."/>
            <person name="Archer D.B."/>
            <person name="Penalva M.A."/>
            <person name="Oakley B.R."/>
            <person name="Momany M."/>
            <person name="Tanaka T."/>
            <person name="Kumagai T."/>
            <person name="Asai K."/>
            <person name="Machida M."/>
            <person name="Nierman W.C."/>
            <person name="Denning D.W."/>
            <person name="Caddick M."/>
            <person name="Hynes M."/>
            <person name="Paoletti M."/>
            <person name="Fischer R."/>
            <person name="Miller B."/>
            <person name="Dyer P."/>
            <person name="Sachs M.S."/>
            <person name="Osmani S.A."/>
            <person name="Birren B.W."/>
        </authorList>
    </citation>
    <scope>NUCLEOTIDE SEQUENCE [LARGE SCALE GENOMIC DNA]</scope>
    <source>
        <strain evidence="3">FGSC A4 / ATCC 38163 / CBS 112.46 / NRRL 194 / M139</strain>
    </source>
</reference>
<dbReference type="OrthoDB" id="5376710at2759"/>
<evidence type="ECO:0000256" key="1">
    <source>
        <dbReference type="SAM" id="MobiDB-lite"/>
    </source>
</evidence>
<dbReference type="eggNOG" id="ENOG502SFK0">
    <property type="taxonomic scope" value="Eukaryota"/>
</dbReference>
<accession>Q5BCE0</accession>
<proteinExistence type="predicted"/>
<evidence type="ECO:0000313" key="3">
    <source>
        <dbReference type="Proteomes" id="UP000000560"/>
    </source>
</evidence>
<dbReference type="GeneID" id="2874810"/>
<reference evidence="3" key="2">
    <citation type="journal article" date="2009" name="Fungal Genet. Biol.">
        <title>The 2008 update of the Aspergillus nidulans genome annotation: a community effort.</title>
        <authorList>
            <person name="Wortman J.R."/>
            <person name="Gilsenan J.M."/>
            <person name="Joardar V."/>
            <person name="Deegan J."/>
            <person name="Clutterbuck J."/>
            <person name="Andersen M.R."/>
            <person name="Archer D."/>
            <person name="Bencina M."/>
            <person name="Braus G."/>
            <person name="Coutinho P."/>
            <person name="von Dohren H."/>
            <person name="Doonan J."/>
            <person name="Driessen A.J."/>
            <person name="Durek P."/>
            <person name="Espeso E."/>
            <person name="Fekete E."/>
            <person name="Flipphi M."/>
            <person name="Estrada C.G."/>
            <person name="Geysens S."/>
            <person name="Goldman G."/>
            <person name="de Groot P.W."/>
            <person name="Hansen K."/>
            <person name="Harris S.D."/>
            <person name="Heinekamp T."/>
            <person name="Helmstaedt K."/>
            <person name="Henrissat B."/>
            <person name="Hofmann G."/>
            <person name="Homan T."/>
            <person name="Horio T."/>
            <person name="Horiuchi H."/>
            <person name="James S."/>
            <person name="Jones M."/>
            <person name="Karaffa L."/>
            <person name="Karanyi Z."/>
            <person name="Kato M."/>
            <person name="Keller N."/>
            <person name="Kelly D.E."/>
            <person name="Kiel J.A."/>
            <person name="Kim J.M."/>
            <person name="van der Klei I.J."/>
            <person name="Klis F.M."/>
            <person name="Kovalchuk A."/>
            <person name="Krasevec N."/>
            <person name="Kubicek C.P."/>
            <person name="Liu B."/>
            <person name="Maccabe A."/>
            <person name="Meyer V."/>
            <person name="Mirabito P."/>
            <person name="Miskei M."/>
            <person name="Mos M."/>
            <person name="Mullins J."/>
            <person name="Nelson D.R."/>
            <person name="Nielsen J."/>
            <person name="Oakley B.R."/>
            <person name="Osmani S.A."/>
            <person name="Pakula T."/>
            <person name="Paszewski A."/>
            <person name="Paulsen I."/>
            <person name="Pilsyk S."/>
            <person name="Pocsi I."/>
            <person name="Punt P.J."/>
            <person name="Ram A.F."/>
            <person name="Ren Q."/>
            <person name="Robellet X."/>
            <person name="Robson G."/>
            <person name="Seiboth B."/>
            <person name="van Solingen P."/>
            <person name="Specht T."/>
            <person name="Sun J."/>
            <person name="Taheri-Talesh N."/>
            <person name="Takeshita N."/>
            <person name="Ussery D."/>
            <person name="vanKuyk P.A."/>
            <person name="Visser H."/>
            <person name="van de Vondervoort P.J."/>
            <person name="de Vries R.P."/>
            <person name="Walton J."/>
            <person name="Xiang X."/>
            <person name="Xiong Y."/>
            <person name="Zeng A.P."/>
            <person name="Brandt B.W."/>
            <person name="Cornell M.J."/>
            <person name="van den Hondel C.A."/>
            <person name="Visser J."/>
            <person name="Oliver S.G."/>
            <person name="Turner G."/>
        </authorList>
    </citation>
    <scope>GENOME REANNOTATION</scope>
    <source>
        <strain evidence="3">FGSC A4 / ATCC 38163 / CBS 112.46 / NRRL 194 / M139</strain>
    </source>
</reference>
<protein>
    <submittedName>
        <fullName evidence="2">Uncharacterized protein</fullName>
    </submittedName>
</protein>
<feature type="region of interest" description="Disordered" evidence="1">
    <location>
        <begin position="263"/>
        <end position="298"/>
    </location>
</feature>
<dbReference type="AlphaFoldDB" id="Q5BCE0"/>
<dbReference type="Proteomes" id="UP000000560">
    <property type="component" value="Chromosome VII"/>
</dbReference>
<evidence type="ECO:0000313" key="2">
    <source>
        <dbReference type="EMBL" id="CBF85568.1"/>
    </source>
</evidence>
<sequence length="659" mass="73051">MAGPCQLFYLEDLQAKDPHKASDEQSQIRVPSIDSTVISINSPRIEASSVASSLTLVDEPTTMGPPAYGKLFYGQNRDEELAPRPLRPRRSVQSSLPDVEPPSYTQLATKPLPPTPSLSRDSRMQRTTSPPVDRGNVFSPISPLSRLDMAIPELERPRNVVATNQAVDGPGCPTKPTNSSTICVFCLDVEQPSASGRTHESLAKSTRETARQVSSTPTEAVPLTTFSHEAKDISSKARHNSVLTRAFQRLWPAKLIRHRNPAIRPSSASAHRPPTPFVRVEPHTQRQPRPAGAAPPTPITRMKRVLSVLMDERMSLYLNNLVAAAVDESLIRDTQVLVVDSVQSARPSIQGSTCDRSPVDHPSLRRPVCSLYELDGHAKKISPPAWELREIKEAGGNTEKPGNQAFTANLYLRHYTRDLIHLANIKFLLQDHCEPLLNKDMVAGLRDPYDTRAERVDAAIWRVWIFCQLFGNRKDRENDFQGQSRWLRGQRTTGALELPQVCRTSPDPADFNTVLFSPPDGFAQGNPATGLSRQQLLDMVDIWVAMGQLMECLRKQTRLARQHGVFDSAETPPNTAREELRMLRAWLDFILTLGPAAVLELVPAGPNSDPARAFGRAKANGWTQWSPPPLKAPRSNFLVGIVRSLLQTMPDNDFDGNAI</sequence>
<accession>C8VPE9</accession>
<dbReference type="KEGG" id="ani:ANIA_01790"/>
<feature type="compositionally biased region" description="Basic and acidic residues" evidence="1">
    <location>
        <begin position="197"/>
        <end position="210"/>
    </location>
</feature>
<dbReference type="InParanoid" id="Q5BCE0"/>
<dbReference type="HOGENOM" id="CLU_416201_0_0_1"/>
<organism evidence="2 3">
    <name type="scientific">Emericella nidulans (strain FGSC A4 / ATCC 38163 / CBS 112.46 / NRRL 194 / M139)</name>
    <name type="common">Aspergillus nidulans</name>
    <dbReference type="NCBI Taxonomy" id="227321"/>
    <lineage>
        <taxon>Eukaryota</taxon>
        <taxon>Fungi</taxon>
        <taxon>Dikarya</taxon>
        <taxon>Ascomycota</taxon>
        <taxon>Pezizomycotina</taxon>
        <taxon>Eurotiomycetes</taxon>
        <taxon>Eurotiomycetidae</taxon>
        <taxon>Eurotiales</taxon>
        <taxon>Aspergillaceae</taxon>
        <taxon>Aspergillus</taxon>
        <taxon>Aspergillus subgen. Nidulantes</taxon>
    </lineage>
</organism>
<dbReference type="RefSeq" id="XP_659394.1">
    <property type="nucleotide sequence ID" value="XM_654302.1"/>
</dbReference>
<gene>
    <name evidence="2" type="ORF">ANIA_01790</name>
</gene>
<dbReference type="OMA" id="DMAIPEL"/>
<feature type="region of interest" description="Disordered" evidence="1">
    <location>
        <begin position="81"/>
        <end position="139"/>
    </location>
</feature>